<dbReference type="Gene3D" id="1.20.1060.20">
    <property type="match status" value="1"/>
</dbReference>
<gene>
    <name evidence="2" type="ORF">THRCLA_09799</name>
</gene>
<dbReference type="Proteomes" id="UP000243217">
    <property type="component" value="Unassembled WGS sequence"/>
</dbReference>
<dbReference type="Gene3D" id="3.30.70.1620">
    <property type="match status" value="1"/>
</dbReference>
<dbReference type="Pfam" id="PF12937">
    <property type="entry name" value="F-box-like"/>
    <property type="match status" value="1"/>
</dbReference>
<dbReference type="InterPro" id="IPR001810">
    <property type="entry name" value="F-box_dom"/>
</dbReference>
<dbReference type="GO" id="GO:0051276">
    <property type="term" value="P:chromosome organization"/>
    <property type="evidence" value="ECO:0007669"/>
    <property type="project" value="InterPro"/>
</dbReference>
<keyword evidence="3" id="KW-1185">Reference proteome</keyword>
<protein>
    <recommendedName>
        <fullName evidence="1">F-box domain-containing protein</fullName>
    </recommendedName>
</protein>
<reference evidence="2 3" key="1">
    <citation type="journal article" date="2014" name="Genome Biol. Evol.">
        <title>The secreted proteins of Achlya hypogyna and Thraustotheca clavata identify the ancestral oomycete secretome and reveal gene acquisitions by horizontal gene transfer.</title>
        <authorList>
            <person name="Misner I."/>
            <person name="Blouin N."/>
            <person name="Leonard G."/>
            <person name="Richards T.A."/>
            <person name="Lane C.E."/>
        </authorList>
    </citation>
    <scope>NUCLEOTIDE SEQUENCE [LARGE SCALE GENOMIC DNA]</scope>
    <source>
        <strain evidence="2 3">ATCC 34112</strain>
    </source>
</reference>
<sequence>MSLSTFLSNAMASMYMSSRSKEIMVSEKTRELTTAGFLMGQGLTTELAAILLQYLDAASICRLQRTCRMWRQEILAMDSSLWTKLIKMYFGMELPVAAMPTALSYVMLTQEEARIELTHTSSLVKEYSAFEEYRRTERDNGIIAMFCDICMFENQQIAQAIAKQRYGALPMVIVETPQSVIKFRKLSHHVGQINFVPLENPLWPALELPNVDESTPGFINYAFNLAKITPGYEHLQDNVVRTILKNIMVFTTRAHAQRYMNSIGIHVPTVALDDSGAPYSLCFSNPLRQRLQNLRLAEREKYIKDHILAMEQSISAMKQRQQTTIR</sequence>
<dbReference type="SUPFAM" id="SSF75553">
    <property type="entry name" value="Smc hinge domain"/>
    <property type="match status" value="1"/>
</dbReference>
<dbReference type="InterPro" id="IPR036277">
    <property type="entry name" value="SMC_hinge_sf"/>
</dbReference>
<dbReference type="SUPFAM" id="SSF81383">
    <property type="entry name" value="F-box domain"/>
    <property type="match status" value="1"/>
</dbReference>
<dbReference type="AlphaFoldDB" id="A0A1V9YUR8"/>
<dbReference type="GO" id="GO:0005694">
    <property type="term" value="C:chromosome"/>
    <property type="evidence" value="ECO:0007669"/>
    <property type="project" value="InterPro"/>
</dbReference>
<proteinExistence type="predicted"/>
<accession>A0A1V9YUR8</accession>
<dbReference type="InterPro" id="IPR036047">
    <property type="entry name" value="F-box-like_dom_sf"/>
</dbReference>
<feature type="domain" description="F-box" evidence="1">
    <location>
        <begin position="51"/>
        <end position="85"/>
    </location>
</feature>
<evidence type="ECO:0000313" key="2">
    <source>
        <dbReference type="EMBL" id="OQR89310.1"/>
    </source>
</evidence>
<dbReference type="EMBL" id="JNBS01002782">
    <property type="protein sequence ID" value="OQR89310.1"/>
    <property type="molecule type" value="Genomic_DNA"/>
</dbReference>
<comment type="caution">
    <text evidence="2">The sequence shown here is derived from an EMBL/GenBank/DDBJ whole genome shotgun (WGS) entry which is preliminary data.</text>
</comment>
<dbReference type="GO" id="GO:0005524">
    <property type="term" value="F:ATP binding"/>
    <property type="evidence" value="ECO:0007669"/>
    <property type="project" value="InterPro"/>
</dbReference>
<dbReference type="OrthoDB" id="66938at2759"/>
<evidence type="ECO:0000313" key="3">
    <source>
        <dbReference type="Proteomes" id="UP000243217"/>
    </source>
</evidence>
<name>A0A1V9YUR8_9STRA</name>
<organism evidence="2 3">
    <name type="scientific">Thraustotheca clavata</name>
    <dbReference type="NCBI Taxonomy" id="74557"/>
    <lineage>
        <taxon>Eukaryota</taxon>
        <taxon>Sar</taxon>
        <taxon>Stramenopiles</taxon>
        <taxon>Oomycota</taxon>
        <taxon>Saprolegniomycetes</taxon>
        <taxon>Saprolegniales</taxon>
        <taxon>Achlyaceae</taxon>
        <taxon>Thraustotheca</taxon>
    </lineage>
</organism>
<dbReference type="Gene3D" id="1.20.1280.50">
    <property type="match status" value="1"/>
</dbReference>
<evidence type="ECO:0000259" key="1">
    <source>
        <dbReference type="Pfam" id="PF12937"/>
    </source>
</evidence>